<comment type="similarity">
    <text evidence="2">Belongs to the WD repeat SWD2 family.</text>
</comment>
<keyword evidence="3 6" id="KW-0853">WD repeat</keyword>
<evidence type="ECO:0000256" key="3">
    <source>
        <dbReference type="ARBA" id="ARBA00022574"/>
    </source>
</evidence>
<dbReference type="SUPFAM" id="SSF50978">
    <property type="entry name" value="WD40 repeat-like"/>
    <property type="match status" value="1"/>
</dbReference>
<dbReference type="InterPro" id="IPR036322">
    <property type="entry name" value="WD40_repeat_dom_sf"/>
</dbReference>
<dbReference type="InterPro" id="IPR001680">
    <property type="entry name" value="WD40_rpt"/>
</dbReference>
<evidence type="ECO:0000256" key="7">
    <source>
        <dbReference type="SAM" id="MobiDB-lite"/>
    </source>
</evidence>
<evidence type="ECO:0000256" key="4">
    <source>
        <dbReference type="ARBA" id="ARBA00022737"/>
    </source>
</evidence>
<evidence type="ECO:0000256" key="2">
    <source>
        <dbReference type="ARBA" id="ARBA00005616"/>
    </source>
</evidence>
<feature type="region of interest" description="Disordered" evidence="7">
    <location>
        <begin position="33"/>
        <end position="56"/>
    </location>
</feature>
<dbReference type="PANTHER" id="PTHR19861">
    <property type="entry name" value="WD40 REPEAT PROTEIN SWD2"/>
    <property type="match status" value="1"/>
</dbReference>
<evidence type="ECO:0000256" key="5">
    <source>
        <dbReference type="ARBA" id="ARBA00023242"/>
    </source>
</evidence>
<dbReference type="PROSITE" id="PS50294">
    <property type="entry name" value="WD_REPEATS_REGION"/>
    <property type="match status" value="1"/>
</dbReference>
<dbReference type="InterPro" id="IPR015943">
    <property type="entry name" value="WD40/YVTN_repeat-like_dom_sf"/>
</dbReference>
<feature type="repeat" description="WD" evidence="6">
    <location>
        <begin position="137"/>
        <end position="172"/>
    </location>
</feature>
<accession>A0A4S8MJF4</accession>
<dbReference type="FunFam" id="2.130.10.10:FF:001194">
    <property type="entry name" value="Unplaced genomic scaffold supercont1.1, whole genome shotgun sequence"/>
    <property type="match status" value="1"/>
</dbReference>
<evidence type="ECO:0000313" key="8">
    <source>
        <dbReference type="EMBL" id="THV02875.1"/>
    </source>
</evidence>
<keyword evidence="9" id="KW-1185">Reference proteome</keyword>
<dbReference type="GO" id="GO:0048188">
    <property type="term" value="C:Set1C/COMPASS complex"/>
    <property type="evidence" value="ECO:0007669"/>
    <property type="project" value="TreeGrafter"/>
</dbReference>
<protein>
    <submittedName>
        <fullName evidence="8">WD40 repeat-like protein</fullName>
    </submittedName>
</protein>
<evidence type="ECO:0000313" key="9">
    <source>
        <dbReference type="Proteomes" id="UP000297245"/>
    </source>
</evidence>
<dbReference type="EMBL" id="ML179073">
    <property type="protein sequence ID" value="THV02875.1"/>
    <property type="molecule type" value="Genomic_DNA"/>
</dbReference>
<dbReference type="PANTHER" id="PTHR19861:SF0">
    <property type="entry name" value="WD REPEAT-CONTAINING PROTEIN 82"/>
    <property type="match status" value="1"/>
</dbReference>
<comment type="subcellular location">
    <subcellularLocation>
        <location evidence="1">Nucleus</location>
    </subcellularLocation>
</comment>
<reference evidence="8 9" key="1">
    <citation type="journal article" date="2019" name="Nat. Ecol. Evol.">
        <title>Megaphylogeny resolves global patterns of mushroom evolution.</title>
        <authorList>
            <person name="Varga T."/>
            <person name="Krizsan K."/>
            <person name="Foldi C."/>
            <person name="Dima B."/>
            <person name="Sanchez-Garcia M."/>
            <person name="Sanchez-Ramirez S."/>
            <person name="Szollosi G.J."/>
            <person name="Szarkandi J.G."/>
            <person name="Papp V."/>
            <person name="Albert L."/>
            <person name="Andreopoulos W."/>
            <person name="Angelini C."/>
            <person name="Antonin V."/>
            <person name="Barry K.W."/>
            <person name="Bougher N.L."/>
            <person name="Buchanan P."/>
            <person name="Buyck B."/>
            <person name="Bense V."/>
            <person name="Catcheside P."/>
            <person name="Chovatia M."/>
            <person name="Cooper J."/>
            <person name="Damon W."/>
            <person name="Desjardin D."/>
            <person name="Finy P."/>
            <person name="Geml J."/>
            <person name="Haridas S."/>
            <person name="Hughes K."/>
            <person name="Justo A."/>
            <person name="Karasinski D."/>
            <person name="Kautmanova I."/>
            <person name="Kiss B."/>
            <person name="Kocsube S."/>
            <person name="Kotiranta H."/>
            <person name="LaButti K.M."/>
            <person name="Lechner B.E."/>
            <person name="Liimatainen K."/>
            <person name="Lipzen A."/>
            <person name="Lukacs Z."/>
            <person name="Mihaltcheva S."/>
            <person name="Morgado L.N."/>
            <person name="Niskanen T."/>
            <person name="Noordeloos M.E."/>
            <person name="Ohm R.A."/>
            <person name="Ortiz-Santana B."/>
            <person name="Ovrebo C."/>
            <person name="Racz N."/>
            <person name="Riley R."/>
            <person name="Savchenko A."/>
            <person name="Shiryaev A."/>
            <person name="Soop K."/>
            <person name="Spirin V."/>
            <person name="Szebenyi C."/>
            <person name="Tomsovsky M."/>
            <person name="Tulloss R.E."/>
            <person name="Uehling J."/>
            <person name="Grigoriev I.V."/>
            <person name="Vagvolgyi C."/>
            <person name="Papp T."/>
            <person name="Martin F.M."/>
            <person name="Miettinen O."/>
            <person name="Hibbett D.S."/>
            <person name="Nagy L.G."/>
        </authorList>
    </citation>
    <scope>NUCLEOTIDE SEQUENCE [LARGE SCALE GENOMIC DNA]</scope>
    <source>
        <strain evidence="8 9">CBS 962.96</strain>
    </source>
</reference>
<gene>
    <name evidence="8" type="ORF">K435DRAFT_748803</name>
</gene>
<dbReference type="Gene3D" id="2.130.10.10">
    <property type="entry name" value="YVTN repeat-like/Quinoprotein amine dehydrogenase"/>
    <property type="match status" value="2"/>
</dbReference>
<keyword evidence="5" id="KW-0539">Nucleus</keyword>
<dbReference type="PROSITE" id="PS50082">
    <property type="entry name" value="WD_REPEATS_2"/>
    <property type="match status" value="2"/>
</dbReference>
<keyword evidence="4" id="KW-0677">Repeat</keyword>
<dbReference type="SMART" id="SM00320">
    <property type="entry name" value="WD40"/>
    <property type="match status" value="4"/>
</dbReference>
<dbReference type="OrthoDB" id="27537at2759"/>
<evidence type="ECO:0000256" key="6">
    <source>
        <dbReference type="PROSITE-ProRule" id="PRU00221"/>
    </source>
</evidence>
<dbReference type="GO" id="GO:0016070">
    <property type="term" value="P:RNA metabolic process"/>
    <property type="evidence" value="ECO:0007669"/>
    <property type="project" value="UniProtKB-ARBA"/>
</dbReference>
<name>A0A4S8MJF4_DENBC</name>
<dbReference type="GO" id="GO:0003682">
    <property type="term" value="F:chromatin binding"/>
    <property type="evidence" value="ECO:0007669"/>
    <property type="project" value="TreeGrafter"/>
</dbReference>
<organism evidence="8 9">
    <name type="scientific">Dendrothele bispora (strain CBS 962.96)</name>
    <dbReference type="NCBI Taxonomy" id="1314807"/>
    <lineage>
        <taxon>Eukaryota</taxon>
        <taxon>Fungi</taxon>
        <taxon>Dikarya</taxon>
        <taxon>Basidiomycota</taxon>
        <taxon>Agaricomycotina</taxon>
        <taxon>Agaricomycetes</taxon>
        <taxon>Agaricomycetidae</taxon>
        <taxon>Agaricales</taxon>
        <taxon>Agaricales incertae sedis</taxon>
        <taxon>Dendrothele</taxon>
    </lineage>
</organism>
<dbReference type="InterPro" id="IPR037867">
    <property type="entry name" value="Swd2/WDR82"/>
</dbReference>
<proteinExistence type="inferred from homology"/>
<dbReference type="AlphaFoldDB" id="A0A4S8MJF4"/>
<dbReference type="Pfam" id="PF00400">
    <property type="entry name" value="WD40"/>
    <property type="match status" value="2"/>
</dbReference>
<evidence type="ECO:0000256" key="1">
    <source>
        <dbReference type="ARBA" id="ARBA00004123"/>
    </source>
</evidence>
<feature type="repeat" description="WD" evidence="6">
    <location>
        <begin position="304"/>
        <end position="329"/>
    </location>
</feature>
<dbReference type="Proteomes" id="UP000297245">
    <property type="component" value="Unassembled WGS sequence"/>
</dbReference>
<sequence>MAPQPTPSGAPPASLVLTPPLITKLKPSRIFKNAVDSAPSPTPGAAGQHVPSAGPRHITGMSFDDRGDQLITAAEDETFRLYSCKSGKSLKTLQSKKYGIDLPRFTHKSTAILHASTKEDDSIRYHSLHDNKYLSYFKGHKGRVISLEVSPVDDGFISASMDKTVRLWDLRTPVCRGLLNVPVAPVIAYDATGLVFAVGINHYSRILLYGLVNYDQAPFLNITLEDPSLALISYPPRPICMTSLSFSSSGKFLLVGCSGDAHYIVDAFGGRMVAKLVGHVGLERRSMSSPINIQPEKGSSGEEVCWTPDSKFIVGGSLNGKVCIWDVQNLQVPTGDINLKNPLKQVNPLAVLDGHPGPSRCVQFNPRFAMMATAGAELAFWLPDMTADADEIAKDLLKKKGPA</sequence>